<organism evidence="1 3">
    <name type="scientific">Lotharella oceanica</name>
    <dbReference type="NCBI Taxonomy" id="641309"/>
    <lineage>
        <taxon>Eukaryota</taxon>
        <taxon>Sar</taxon>
        <taxon>Rhizaria</taxon>
        <taxon>Cercozoa</taxon>
        <taxon>Chlorarachniophyceae</taxon>
        <taxon>Lotharella</taxon>
    </lineage>
</organism>
<dbReference type="EMBL" id="CP006627">
    <property type="protein sequence ID" value="AIB09658.1"/>
    <property type="molecule type" value="Genomic_DNA"/>
</dbReference>
<keyword evidence="1" id="KW-0542">Nucleomorph</keyword>
<dbReference type="EMBL" id="CP006628">
    <property type="protein sequence ID" value="AIB09853.1"/>
    <property type="molecule type" value="Genomic_DNA"/>
</dbReference>
<geneLocation type="nucleomorph" evidence="1"/>
<dbReference type="Proteomes" id="UP000243670">
    <property type="component" value="Nucleomorph 1"/>
</dbReference>
<dbReference type="Proteomes" id="UP000243670">
    <property type="component" value="Nucleomorph 2"/>
</dbReference>
<reference evidence="1 3" key="1">
    <citation type="journal article" date="2014" name="BMC Genomics">
        <title>Nucleomorph and plastid genome sequences of the chlorarachniophyte Lotharella oceanica: convergent reductive evolution and frequent recombination in nucleomorph-bearing algae.</title>
        <authorList>
            <person name="Tanifuji G."/>
            <person name="Onodera N.T."/>
            <person name="Brown M.W."/>
            <person name="Curtis B.A."/>
            <person name="Roger A.J."/>
            <person name="Ka-Shu Wong G."/>
            <person name="Melkonian M."/>
            <person name="Archibald J.M."/>
        </authorList>
    </citation>
    <scope>NUCLEOTIDE SEQUENCE [LARGE SCALE GENOMIC DNA]</scope>
    <source>
        <strain evidence="1 3">CCMP622</strain>
    </source>
</reference>
<evidence type="ECO:0000313" key="1">
    <source>
        <dbReference type="EMBL" id="AIB09658.1"/>
    </source>
</evidence>
<dbReference type="AlphaFoldDB" id="A0A060DFR2"/>
<evidence type="ECO:0000313" key="2">
    <source>
        <dbReference type="EMBL" id="AIB09853.1"/>
    </source>
</evidence>
<sequence>MIVNNLLKSYPMIKNNGSAANNTSSNAYYLQNSEIKCILISDITFYYTKELSIDVTASYILLPRAEYRKKAVNLRLDISRYWYSYLIYYFGEDDIRYLLRAIEHGWVPGPAVVTQFLDVLNIEERLVIYPYNRESDIRSIQNENDSLLRTLITSIEDKNNASRVMPGILIHSILYLHEKNENFLSSRIDWSALGPKIRQLGNASRKELEKKVYVDINWGETTELNTNNILRNLIEQHDYRFALFGDLDFFVSVADVQGISYQKA</sequence>
<evidence type="ECO:0000313" key="3">
    <source>
        <dbReference type="Proteomes" id="UP000243670"/>
    </source>
</evidence>
<protein>
    <submittedName>
        <fullName evidence="1">Uncharacterized protein</fullName>
    </submittedName>
</protein>
<gene>
    <name evidence="1" type="ORF">M951_chr1179</name>
    <name evidence="2" type="ORF">M951_chr2159</name>
</gene>
<name>A0A060DFR2_9EUKA</name>
<proteinExistence type="predicted"/>
<accession>A0A060DFR2</accession>